<accession>A0A9D4CGD6</accession>
<dbReference type="Proteomes" id="UP000828390">
    <property type="component" value="Unassembled WGS sequence"/>
</dbReference>
<name>A0A9D4CGD6_DREPO</name>
<organism evidence="2 3">
    <name type="scientific">Dreissena polymorpha</name>
    <name type="common">Zebra mussel</name>
    <name type="synonym">Mytilus polymorpha</name>
    <dbReference type="NCBI Taxonomy" id="45954"/>
    <lineage>
        <taxon>Eukaryota</taxon>
        <taxon>Metazoa</taxon>
        <taxon>Spiralia</taxon>
        <taxon>Lophotrochozoa</taxon>
        <taxon>Mollusca</taxon>
        <taxon>Bivalvia</taxon>
        <taxon>Autobranchia</taxon>
        <taxon>Heteroconchia</taxon>
        <taxon>Euheterodonta</taxon>
        <taxon>Imparidentia</taxon>
        <taxon>Neoheterodontei</taxon>
        <taxon>Myida</taxon>
        <taxon>Dreissenoidea</taxon>
        <taxon>Dreissenidae</taxon>
        <taxon>Dreissena</taxon>
    </lineage>
</organism>
<dbReference type="EMBL" id="JAIWYP010000012">
    <property type="protein sequence ID" value="KAH3724214.1"/>
    <property type="molecule type" value="Genomic_DNA"/>
</dbReference>
<keyword evidence="3" id="KW-1185">Reference proteome</keyword>
<proteinExistence type="predicted"/>
<reference evidence="2" key="2">
    <citation type="submission" date="2020-11" db="EMBL/GenBank/DDBJ databases">
        <authorList>
            <person name="McCartney M.A."/>
            <person name="Auch B."/>
            <person name="Kono T."/>
            <person name="Mallez S."/>
            <person name="Becker A."/>
            <person name="Gohl D.M."/>
            <person name="Silverstein K.A.T."/>
            <person name="Koren S."/>
            <person name="Bechman K.B."/>
            <person name="Herman A."/>
            <person name="Abrahante J.E."/>
            <person name="Garbe J."/>
        </authorList>
    </citation>
    <scope>NUCLEOTIDE SEQUENCE</scope>
    <source>
        <strain evidence="2">Duluth1</strain>
        <tissue evidence="2">Whole animal</tissue>
    </source>
</reference>
<keyword evidence="1" id="KW-1133">Transmembrane helix</keyword>
<gene>
    <name evidence="2" type="ORF">DPMN_050028</name>
</gene>
<comment type="caution">
    <text evidence="2">The sequence shown here is derived from an EMBL/GenBank/DDBJ whole genome shotgun (WGS) entry which is preliminary data.</text>
</comment>
<keyword evidence="1" id="KW-0472">Membrane</keyword>
<keyword evidence="1" id="KW-0812">Transmembrane</keyword>
<dbReference type="AlphaFoldDB" id="A0A9D4CGD6"/>
<evidence type="ECO:0000313" key="3">
    <source>
        <dbReference type="Proteomes" id="UP000828390"/>
    </source>
</evidence>
<protein>
    <submittedName>
        <fullName evidence="2">Uncharacterized protein</fullName>
    </submittedName>
</protein>
<evidence type="ECO:0000256" key="1">
    <source>
        <dbReference type="SAM" id="Phobius"/>
    </source>
</evidence>
<feature type="transmembrane region" description="Helical" evidence="1">
    <location>
        <begin position="12"/>
        <end position="32"/>
    </location>
</feature>
<reference evidence="2" key="1">
    <citation type="journal article" date="2019" name="bioRxiv">
        <title>The Genome of the Zebra Mussel, Dreissena polymorpha: A Resource for Invasive Species Research.</title>
        <authorList>
            <person name="McCartney M.A."/>
            <person name="Auch B."/>
            <person name="Kono T."/>
            <person name="Mallez S."/>
            <person name="Zhang Y."/>
            <person name="Obille A."/>
            <person name="Becker A."/>
            <person name="Abrahante J.E."/>
            <person name="Garbe J."/>
            <person name="Badalamenti J.P."/>
            <person name="Herman A."/>
            <person name="Mangelson H."/>
            <person name="Liachko I."/>
            <person name="Sullivan S."/>
            <person name="Sone E.D."/>
            <person name="Koren S."/>
            <person name="Silverstein K.A.T."/>
            <person name="Beckman K.B."/>
            <person name="Gohl D.M."/>
        </authorList>
    </citation>
    <scope>NUCLEOTIDE SEQUENCE</scope>
    <source>
        <strain evidence="2">Duluth1</strain>
        <tissue evidence="2">Whole animal</tissue>
    </source>
</reference>
<sequence>MKHLTIVDIQHIQKVGVMVCAFHSYMVLYVVFPSDNKRPLKTSFNFNLMVKDEIGAAC</sequence>
<evidence type="ECO:0000313" key="2">
    <source>
        <dbReference type="EMBL" id="KAH3724214.1"/>
    </source>
</evidence>